<protein>
    <submittedName>
        <fullName evidence="2">Putative ribonuclease H-like domain-containing protein</fullName>
    </submittedName>
</protein>
<feature type="non-terminal residue" evidence="2">
    <location>
        <position position="175"/>
    </location>
</feature>
<sequence>FLYGMIEEEVYVCQPPEFEDPDHPNKVYKVVKALYGLHQALRAWYETLANYLLGNGFHRGKIDQTLFIKRQKGDILLVQVYVHGIIFGSTKKELCIEFERLMKDKFQMSSLGELTFFLGLQVLRKFNFSDVKSASTPVDMEKTLVKDVDGDDVDVHLYRSMIGSLMYLTTSRPDI</sequence>
<feature type="non-terminal residue" evidence="2">
    <location>
        <position position="1"/>
    </location>
</feature>
<name>A0A699TXT6_TANCI</name>
<gene>
    <name evidence="2" type="ORF">Tci_885875</name>
</gene>
<organism evidence="2">
    <name type="scientific">Tanacetum cinerariifolium</name>
    <name type="common">Dalmatian daisy</name>
    <name type="synonym">Chrysanthemum cinerariifolium</name>
    <dbReference type="NCBI Taxonomy" id="118510"/>
    <lineage>
        <taxon>Eukaryota</taxon>
        <taxon>Viridiplantae</taxon>
        <taxon>Streptophyta</taxon>
        <taxon>Embryophyta</taxon>
        <taxon>Tracheophyta</taxon>
        <taxon>Spermatophyta</taxon>
        <taxon>Magnoliopsida</taxon>
        <taxon>eudicotyledons</taxon>
        <taxon>Gunneridae</taxon>
        <taxon>Pentapetalae</taxon>
        <taxon>asterids</taxon>
        <taxon>campanulids</taxon>
        <taxon>Asterales</taxon>
        <taxon>Asteraceae</taxon>
        <taxon>Asteroideae</taxon>
        <taxon>Anthemideae</taxon>
        <taxon>Anthemidinae</taxon>
        <taxon>Tanacetum</taxon>
    </lineage>
</organism>
<evidence type="ECO:0000259" key="1">
    <source>
        <dbReference type="Pfam" id="PF07727"/>
    </source>
</evidence>
<dbReference type="EMBL" id="BKCJ011275643">
    <property type="protein sequence ID" value="GFD13906.1"/>
    <property type="molecule type" value="Genomic_DNA"/>
</dbReference>
<dbReference type="InterPro" id="IPR013103">
    <property type="entry name" value="RVT_2"/>
</dbReference>
<dbReference type="AlphaFoldDB" id="A0A699TXT6"/>
<feature type="domain" description="Reverse transcriptase Ty1/copia-type" evidence="1">
    <location>
        <begin position="1"/>
        <end position="130"/>
    </location>
</feature>
<evidence type="ECO:0000313" key="2">
    <source>
        <dbReference type="EMBL" id="GFD13906.1"/>
    </source>
</evidence>
<dbReference type="Pfam" id="PF07727">
    <property type="entry name" value="RVT_2"/>
    <property type="match status" value="1"/>
</dbReference>
<reference evidence="2" key="1">
    <citation type="journal article" date="2019" name="Sci. Rep.">
        <title>Draft genome of Tanacetum cinerariifolium, the natural source of mosquito coil.</title>
        <authorList>
            <person name="Yamashiro T."/>
            <person name="Shiraishi A."/>
            <person name="Satake H."/>
            <person name="Nakayama K."/>
        </authorList>
    </citation>
    <scope>NUCLEOTIDE SEQUENCE</scope>
</reference>
<comment type="caution">
    <text evidence="2">The sequence shown here is derived from an EMBL/GenBank/DDBJ whole genome shotgun (WGS) entry which is preliminary data.</text>
</comment>
<accession>A0A699TXT6</accession>
<proteinExistence type="predicted"/>